<dbReference type="SUPFAM" id="SSF159888">
    <property type="entry name" value="YdhG-like"/>
    <property type="match status" value="1"/>
</dbReference>
<protein>
    <recommendedName>
        <fullName evidence="1">YdhG-like domain-containing protein</fullName>
    </recommendedName>
</protein>
<feature type="domain" description="YdhG-like" evidence="1">
    <location>
        <begin position="19"/>
        <end position="114"/>
    </location>
</feature>
<reference evidence="2 3" key="1">
    <citation type="submission" date="2020-08" db="EMBL/GenBank/DDBJ databases">
        <title>Sequencing the genomes of 1000 actinobacteria strains.</title>
        <authorList>
            <person name="Klenk H.-P."/>
        </authorList>
    </citation>
    <scope>NUCLEOTIDE SEQUENCE [LARGE SCALE GENOMIC DNA]</scope>
    <source>
        <strain evidence="2 3">DSM 44320</strain>
    </source>
</reference>
<name>A0A7W5YT66_9ACTN</name>
<comment type="caution">
    <text evidence="2">The sequence shown here is derived from an EMBL/GenBank/DDBJ whole genome shotgun (WGS) entry which is preliminary data.</text>
</comment>
<dbReference type="AlphaFoldDB" id="A0A7W5YT66"/>
<evidence type="ECO:0000259" key="1">
    <source>
        <dbReference type="Pfam" id="PF08818"/>
    </source>
</evidence>
<dbReference type="Pfam" id="PF08818">
    <property type="entry name" value="DUF1801"/>
    <property type="match status" value="1"/>
</dbReference>
<keyword evidence="3" id="KW-1185">Reference proteome</keyword>
<dbReference type="EMBL" id="JACIBV010000001">
    <property type="protein sequence ID" value="MBB3730029.1"/>
    <property type="molecule type" value="Genomic_DNA"/>
</dbReference>
<dbReference type="RefSeq" id="WP_183654147.1">
    <property type="nucleotide sequence ID" value="NZ_BAAAXX010000019.1"/>
</dbReference>
<dbReference type="Proteomes" id="UP000579945">
    <property type="component" value="Unassembled WGS sequence"/>
</dbReference>
<organism evidence="2 3">
    <name type="scientific">Nonomuraea dietziae</name>
    <dbReference type="NCBI Taxonomy" id="65515"/>
    <lineage>
        <taxon>Bacteria</taxon>
        <taxon>Bacillati</taxon>
        <taxon>Actinomycetota</taxon>
        <taxon>Actinomycetes</taxon>
        <taxon>Streptosporangiales</taxon>
        <taxon>Streptosporangiaceae</taxon>
        <taxon>Nonomuraea</taxon>
    </lineage>
</organism>
<evidence type="ECO:0000313" key="2">
    <source>
        <dbReference type="EMBL" id="MBB3730029.1"/>
    </source>
</evidence>
<gene>
    <name evidence="2" type="ORF">FHR33_005889</name>
</gene>
<sequence length="119" mass="13021">MTKPTTVTEYAAALDQPLREIAEELQAIVDAALPQPGAVWHGHPVWSLGPAPGKTPVAYFKAYPSYVTFGLWRGQEISDPSGRLEPAARQMAAVKLRTPADIDPDLFATWLRLAHDLES</sequence>
<evidence type="ECO:0000313" key="3">
    <source>
        <dbReference type="Proteomes" id="UP000579945"/>
    </source>
</evidence>
<dbReference type="GeneID" id="95392194"/>
<proteinExistence type="predicted"/>
<dbReference type="InterPro" id="IPR014922">
    <property type="entry name" value="YdhG-like"/>
</dbReference>
<accession>A0A7W5YT66</accession>